<gene>
    <name evidence="2" type="ORF">F7R91_40520</name>
</gene>
<name>A0A643JPQ4_9ACTN</name>
<protein>
    <submittedName>
        <fullName evidence="2">Uncharacterized protein</fullName>
    </submittedName>
</protein>
<dbReference type="RefSeq" id="WP_150958720.1">
    <property type="nucleotide sequence ID" value="NZ_VZRB01000066.1"/>
</dbReference>
<dbReference type="SUPFAM" id="SSF52540">
    <property type="entry name" value="P-loop containing nucleoside triphosphate hydrolases"/>
    <property type="match status" value="1"/>
</dbReference>
<keyword evidence="3" id="KW-1185">Reference proteome</keyword>
<comment type="caution">
    <text evidence="2">The sequence shown here is derived from an EMBL/GenBank/DDBJ whole genome shotgun (WGS) entry which is preliminary data.</text>
</comment>
<evidence type="ECO:0000313" key="2">
    <source>
        <dbReference type="EMBL" id="KAB1139319.1"/>
    </source>
</evidence>
<feature type="coiled-coil region" evidence="1">
    <location>
        <begin position="187"/>
        <end position="286"/>
    </location>
</feature>
<evidence type="ECO:0000313" key="3">
    <source>
        <dbReference type="Proteomes" id="UP000442707"/>
    </source>
</evidence>
<dbReference type="Gene3D" id="3.40.50.300">
    <property type="entry name" value="P-loop containing nucleotide triphosphate hydrolases"/>
    <property type="match status" value="1"/>
</dbReference>
<dbReference type="InterPro" id="IPR027417">
    <property type="entry name" value="P-loop_NTPase"/>
</dbReference>
<dbReference type="EMBL" id="VZRB01000066">
    <property type="protein sequence ID" value="KAB1139319.1"/>
    <property type="molecule type" value="Genomic_DNA"/>
</dbReference>
<evidence type="ECO:0000256" key="1">
    <source>
        <dbReference type="SAM" id="Coils"/>
    </source>
</evidence>
<dbReference type="Proteomes" id="UP000442707">
    <property type="component" value="Unassembled WGS sequence"/>
</dbReference>
<sequence length="793" mass="87641">MHIRIEAESRRGLRIIGEIPNISLCRIEGYNGIGKTNAIKLLRLCTGDQPFVENDHSWRTFRNQLKSARVAITGLHGAQEITWTIDPSLWPETAEPLGDLIGGIRIDGQPARPRDVSPLLSVHHVMAADTPVSVLTERINTAQKHIQGWDSEVGRQRQEEIELLLGELQNKITECTPSQLSRDLSITTEAEKLAKSLADQLKTARERIKLLDRAVEVSAQLTQVRGRGPEMDQKIQELARRLENLDEQRRELDNQIKNASAQKHNNEKAEKEFENAQRHLVRQDKAFRTMRSHLQHLAAAAGVDPSEDALAAAKREASQHLNSLLEQQPRINATPILVNLLNSLTSSLESAEEEGLGNTVLIDSGEKGSGWTVAALKEAFQHQAQVLSEMAPSADAEQLAEEIEATRGRLGTIAQTETALRDLETGQTALAKAEGRLLKATKSLPEQTARNLEDLMLNRTALDQETRTVQGDHARLSHTRELLGGGKTEDALAAELVQLCRKANVEVARLRGLREKEQAELEELTRREAQASQQAALARRTSQGRLSKVTSTAHFLSQDSEISWLRQAVPQIGRLPDLSPADQAEVLTDVAAVIDRARDSLASTYSSLRGMETALGRLGSRIRQPNGRTGTETDSDRAAKLWLADEVRQWFESEVVRAALFNGGRDVRLDPDSLQLSWTAEDGQTNERPLAAFSSGQQAFAYTQAQVARLDRDENAASNRLIALDEFGSFIDAKNMSALASYLQARQVQAPNDQVLVILPLEISPAMASSNGSTNERVNALRERGYFAEAFQL</sequence>
<keyword evidence="1" id="KW-0175">Coiled coil</keyword>
<feature type="coiled-coil region" evidence="1">
    <location>
        <begin position="500"/>
        <end position="541"/>
    </location>
</feature>
<organism evidence="2 3">
    <name type="scientific">Streptomyces luteolifulvus</name>
    <dbReference type="NCBI Taxonomy" id="2615112"/>
    <lineage>
        <taxon>Bacteria</taxon>
        <taxon>Bacillati</taxon>
        <taxon>Actinomycetota</taxon>
        <taxon>Actinomycetes</taxon>
        <taxon>Kitasatosporales</taxon>
        <taxon>Streptomycetaceae</taxon>
        <taxon>Streptomyces</taxon>
    </lineage>
</organism>
<proteinExistence type="predicted"/>
<reference evidence="2 3" key="1">
    <citation type="submission" date="2019-09" db="EMBL/GenBank/DDBJ databases">
        <title>Screening of Novel Bioactive Compounds from Soil-Associated.</title>
        <authorList>
            <person name="Zhao S."/>
        </authorList>
    </citation>
    <scope>NUCLEOTIDE SEQUENCE [LARGE SCALE GENOMIC DNA]</scope>
    <source>
        <strain evidence="2 3">HIT-DPA4</strain>
    </source>
</reference>
<dbReference type="AlphaFoldDB" id="A0A643JPQ4"/>
<accession>A0A643JPQ4</accession>